<reference evidence="1" key="1">
    <citation type="submission" date="2021-05" db="EMBL/GenBank/DDBJ databases">
        <authorList>
            <person name="Scholz U."/>
            <person name="Mascher M."/>
            <person name="Fiebig A."/>
        </authorList>
    </citation>
    <scope>NUCLEOTIDE SEQUENCE [LARGE SCALE GENOMIC DNA]</scope>
</reference>
<proteinExistence type="predicted"/>
<organism evidence="1 2">
    <name type="scientific">Avena sativa</name>
    <name type="common">Oat</name>
    <dbReference type="NCBI Taxonomy" id="4498"/>
    <lineage>
        <taxon>Eukaryota</taxon>
        <taxon>Viridiplantae</taxon>
        <taxon>Streptophyta</taxon>
        <taxon>Embryophyta</taxon>
        <taxon>Tracheophyta</taxon>
        <taxon>Spermatophyta</taxon>
        <taxon>Magnoliopsida</taxon>
        <taxon>Liliopsida</taxon>
        <taxon>Poales</taxon>
        <taxon>Poaceae</taxon>
        <taxon>BOP clade</taxon>
        <taxon>Pooideae</taxon>
        <taxon>Poodae</taxon>
        <taxon>Poeae</taxon>
        <taxon>Poeae Chloroplast Group 1 (Aveneae type)</taxon>
        <taxon>Aveninae</taxon>
        <taxon>Avena</taxon>
    </lineage>
</organism>
<name>A0ACD5XBK8_AVESA</name>
<sequence>MEIEMEGGGPSSKRIRSVSPAVGEDGEGEDRISALPDDPLHQIISLLPTKDGARTRILASRWRHLWRSAPLNLDCNDLAPKRGFSGEFAGFVSGILSSHLPPARRLCVPRHTLYLRGRDATVDAWIRSPALDNLQELDLSYTGDHPLSASTFRFSATLRVVTIGGCDLSDSTVQALHFPLLKQLGIEYVSITECSLHSMIASCPVLECLFIRHAVGFRCIRINSPSLKSIGILDCGTYRPRWMDQIQLKEVIIESAPCLEKLLDLSNYGLHASVVFAPKLEILGFLSEMLRDLKGVNLSTRLVFGSTVTQGLGADNLAMVGRTVKILGVNMKYLSLDRVIELMGCFPCLQKLYVRWYEAGEKNLSRCEHPRIIRCSDIRLKTVVVAYYQGYTSEVNFATFFVLNAKVLELMMFQVTSTNDEFIANQKKKLQLERRASRGAQFHFIADTYLREVFDFNHVGDLDLADPLICRR</sequence>
<evidence type="ECO:0000313" key="1">
    <source>
        <dbReference type="EnsemblPlants" id="AVESA.00010b.r2.4DG0748690.1.CDS"/>
    </source>
</evidence>
<reference evidence="1" key="2">
    <citation type="submission" date="2025-09" db="UniProtKB">
        <authorList>
            <consortium name="EnsemblPlants"/>
        </authorList>
    </citation>
    <scope>IDENTIFICATION</scope>
</reference>
<evidence type="ECO:0000313" key="2">
    <source>
        <dbReference type="Proteomes" id="UP001732700"/>
    </source>
</evidence>
<dbReference type="EnsemblPlants" id="AVESA.00010b.r2.4DG0748690.1">
    <property type="protein sequence ID" value="AVESA.00010b.r2.4DG0748690.1.CDS"/>
    <property type="gene ID" value="AVESA.00010b.r2.4DG0748690"/>
</dbReference>
<accession>A0ACD5XBK8</accession>
<dbReference type="Proteomes" id="UP001732700">
    <property type="component" value="Chromosome 4D"/>
</dbReference>
<keyword evidence="2" id="KW-1185">Reference proteome</keyword>
<protein>
    <submittedName>
        <fullName evidence="1">Uncharacterized protein</fullName>
    </submittedName>
</protein>